<dbReference type="PANTHER" id="PTHR30426">
    <property type="entry name" value="4-HYDROXY-3-METHYLBUT-2-ENYL DIPHOSPHATE REDUCTASE"/>
    <property type="match status" value="1"/>
</dbReference>
<reference evidence="7 8" key="1">
    <citation type="submission" date="2009-07" db="EMBL/GenBank/DDBJ databases">
        <authorList>
            <person name="Madupu R."/>
            <person name="Sebastian Y."/>
            <person name="Durkin A.S."/>
            <person name="Torralba M."/>
            <person name="Methe B."/>
            <person name="Sutton G.G."/>
            <person name="Strausberg R.L."/>
            <person name="Nelson K.E."/>
        </authorList>
    </citation>
    <scope>NUCLEOTIDE SEQUENCE [LARGE SCALE GENOMIC DNA]</scope>
    <source>
        <strain evidence="7 8">ATCC 35580</strain>
    </source>
</reference>
<feature type="binding site" evidence="5">
    <location>
        <position position="275"/>
    </location>
    <ligand>
        <name>(2E)-4-hydroxy-3-methylbut-2-enyl diphosphate</name>
        <dbReference type="ChEBI" id="CHEBI:128753"/>
    </ligand>
</feature>
<feature type="binding site" evidence="5">
    <location>
        <position position="57"/>
    </location>
    <ligand>
        <name>[4Fe-4S] cluster</name>
        <dbReference type="ChEBI" id="CHEBI:49883"/>
    </ligand>
</feature>
<comment type="catalytic activity">
    <reaction evidence="5">
        <text>isopentenyl diphosphate + 2 oxidized [2Fe-2S]-[ferredoxin] + H2O = (2E)-4-hydroxy-3-methylbut-2-enyl diphosphate + 2 reduced [2Fe-2S]-[ferredoxin] + 2 H(+)</text>
        <dbReference type="Rhea" id="RHEA:24488"/>
        <dbReference type="Rhea" id="RHEA-COMP:10000"/>
        <dbReference type="Rhea" id="RHEA-COMP:10001"/>
        <dbReference type="ChEBI" id="CHEBI:15377"/>
        <dbReference type="ChEBI" id="CHEBI:15378"/>
        <dbReference type="ChEBI" id="CHEBI:33737"/>
        <dbReference type="ChEBI" id="CHEBI:33738"/>
        <dbReference type="ChEBI" id="CHEBI:128753"/>
        <dbReference type="ChEBI" id="CHEBI:128769"/>
        <dbReference type="EC" id="1.17.7.4"/>
    </reaction>
</comment>
<dbReference type="UniPathway" id="UPA00059">
    <property type="reaction ID" value="UER00105"/>
</dbReference>
<comment type="caution">
    <text evidence="5">Lacks conserved residue(s) required for the propagation of feature annotation.</text>
</comment>
<dbReference type="EMBL" id="ACYH01000049">
    <property type="protein sequence ID" value="EEV19840.1"/>
    <property type="molecule type" value="Genomic_DNA"/>
</dbReference>
<organism evidence="7 8">
    <name type="scientific">Treponema vincentii ATCC 35580</name>
    <dbReference type="NCBI Taxonomy" id="596324"/>
    <lineage>
        <taxon>Bacteria</taxon>
        <taxon>Pseudomonadati</taxon>
        <taxon>Spirochaetota</taxon>
        <taxon>Spirochaetia</taxon>
        <taxon>Spirochaetales</taxon>
        <taxon>Treponemataceae</taxon>
        <taxon>Treponema</taxon>
    </lineage>
</organism>
<feature type="binding site" evidence="5">
    <location>
        <position position="174"/>
    </location>
    <ligand>
        <name>isopentenyl diphosphate</name>
        <dbReference type="ChEBI" id="CHEBI:128769"/>
    </ligand>
</feature>
<feature type="binding site" evidence="5">
    <location>
        <position position="245"/>
    </location>
    <ligand>
        <name>[4Fe-4S] cluster</name>
        <dbReference type="ChEBI" id="CHEBI:49883"/>
    </ligand>
</feature>
<feature type="binding site" evidence="5">
    <location>
        <position position="87"/>
    </location>
    <ligand>
        <name>(2E)-4-hydroxy-3-methylbut-2-enyl diphosphate</name>
        <dbReference type="ChEBI" id="CHEBI:128753"/>
    </ligand>
</feature>
<comment type="caution">
    <text evidence="7">The sequence shown here is derived from an EMBL/GenBank/DDBJ whole genome shotgun (WGS) entry which is preliminary data.</text>
</comment>
<dbReference type="RefSeq" id="WP_006189546.1">
    <property type="nucleotide sequence ID" value="NZ_ACYH01000049.1"/>
</dbReference>
<dbReference type="GO" id="GO:0019288">
    <property type="term" value="P:isopentenyl diphosphate biosynthetic process, methylerythritol 4-phosphate pathway"/>
    <property type="evidence" value="ECO:0007669"/>
    <property type="project" value="UniProtKB-UniRule"/>
</dbReference>
<evidence type="ECO:0000256" key="1">
    <source>
        <dbReference type="ARBA" id="ARBA00022485"/>
    </source>
</evidence>
<feature type="binding site" evidence="5">
    <location>
        <position position="273"/>
    </location>
    <ligand>
        <name>dimethylallyl diphosphate</name>
        <dbReference type="ChEBI" id="CHEBI:57623"/>
    </ligand>
</feature>
<dbReference type="GO" id="GO:0016114">
    <property type="term" value="P:terpenoid biosynthetic process"/>
    <property type="evidence" value="ECO:0007669"/>
    <property type="project" value="UniProtKB-UniRule"/>
</dbReference>
<dbReference type="PANTHER" id="PTHR30426:SF0">
    <property type="entry name" value="4-HYDROXY-3-METHYLBUT-2-ENYL DIPHOSPHATE REDUCTASE"/>
    <property type="match status" value="1"/>
</dbReference>
<dbReference type="OrthoDB" id="9777362at2"/>
<name>C8PSH0_9SPIR</name>
<feature type="binding site" evidence="5">
    <location>
        <position position="316"/>
    </location>
    <ligand>
        <name>(2E)-4-hydroxy-3-methylbut-2-enyl diphosphate</name>
        <dbReference type="ChEBI" id="CHEBI:128753"/>
    </ligand>
</feature>
<feature type="binding site" evidence="5">
    <location>
        <position position="275"/>
    </location>
    <ligand>
        <name>dimethylallyl diphosphate</name>
        <dbReference type="ChEBI" id="CHEBI:57623"/>
    </ligand>
</feature>
<feature type="binding site" evidence="5">
    <location>
        <position position="273"/>
    </location>
    <ligand>
        <name>isopentenyl diphosphate</name>
        <dbReference type="ChEBI" id="CHEBI:128769"/>
    </ligand>
</feature>
<feature type="binding site" evidence="5">
    <location>
        <position position="273"/>
    </location>
    <ligand>
        <name>(2E)-4-hydroxy-3-methylbut-2-enyl diphosphate</name>
        <dbReference type="ChEBI" id="CHEBI:128753"/>
    </ligand>
</feature>
<evidence type="ECO:0000313" key="8">
    <source>
        <dbReference type="Proteomes" id="UP000004509"/>
    </source>
</evidence>
<feature type="binding site" evidence="5">
    <location>
        <position position="124"/>
    </location>
    <ligand>
        <name>dimethylallyl diphosphate</name>
        <dbReference type="ChEBI" id="CHEBI:57623"/>
    </ligand>
</feature>
<dbReference type="AlphaFoldDB" id="C8PSH0"/>
<keyword evidence="3 5" id="KW-0408">Iron</keyword>
<dbReference type="GO" id="GO:0051539">
    <property type="term" value="F:4 iron, 4 sulfur cluster binding"/>
    <property type="evidence" value="ECO:0007669"/>
    <property type="project" value="UniProtKB-UniRule"/>
</dbReference>
<dbReference type="CDD" id="cd13944">
    <property type="entry name" value="lytB_ispH"/>
    <property type="match status" value="1"/>
</dbReference>
<evidence type="ECO:0000313" key="7">
    <source>
        <dbReference type="EMBL" id="EEV19840.1"/>
    </source>
</evidence>
<dbReference type="eggNOG" id="COG0761">
    <property type="taxonomic scope" value="Bacteria"/>
</dbReference>
<dbReference type="Gene3D" id="3.40.1010.20">
    <property type="entry name" value="4-hydroxy-3-methylbut-2-enyl diphosphate reductase, catalytic domain"/>
    <property type="match status" value="2"/>
</dbReference>
<comment type="pathway">
    <text evidence="5">Isoprenoid biosynthesis; dimethylallyl diphosphate biosynthesis; dimethylallyl diphosphate from (2E)-4-hydroxy-3-methylbutenyl diphosphate: step 1/1.</text>
</comment>
<dbReference type="GO" id="GO:0051745">
    <property type="term" value="F:4-hydroxy-3-methylbut-2-enyl diphosphate reductase activity"/>
    <property type="evidence" value="ECO:0007669"/>
    <property type="project" value="UniProtKB-UniRule"/>
</dbReference>
<evidence type="ECO:0000256" key="3">
    <source>
        <dbReference type="ARBA" id="ARBA00023004"/>
    </source>
</evidence>
<feature type="binding site" evidence="5">
    <location>
        <position position="217"/>
    </location>
    <ligand>
        <name>(2E)-4-hydroxy-3-methylbut-2-enyl diphosphate</name>
        <dbReference type="ChEBI" id="CHEBI:128753"/>
    </ligand>
</feature>
<feature type="region of interest" description="Disordered" evidence="6">
    <location>
        <begin position="1"/>
        <end position="23"/>
    </location>
</feature>
<evidence type="ECO:0000256" key="6">
    <source>
        <dbReference type="SAM" id="MobiDB-lite"/>
    </source>
</evidence>
<feature type="binding site" evidence="5">
    <location>
        <position position="146"/>
    </location>
    <ligand>
        <name>[4Fe-4S] cluster</name>
        <dbReference type="ChEBI" id="CHEBI:49883"/>
    </ligand>
</feature>
<dbReference type="HAMAP" id="MF_00191">
    <property type="entry name" value="IspH"/>
    <property type="match status" value="1"/>
</dbReference>
<comment type="function">
    <text evidence="5">Catalyzes the conversion of 1-hydroxy-2-methyl-2-(E)-butenyl 4-diphosphate (HMBPP) into a mixture of isopentenyl diphosphate (IPP) and dimethylallyl diphosphate (DMAPP). Acts in the terminal step of the DOXP/MEP pathway for isoprenoid precursor biosynthesis.</text>
</comment>
<dbReference type="NCBIfam" id="TIGR00216">
    <property type="entry name" value="ispH_lytB"/>
    <property type="match status" value="1"/>
</dbReference>
<comment type="catalytic activity">
    <reaction evidence="5">
        <text>dimethylallyl diphosphate + 2 oxidized [2Fe-2S]-[ferredoxin] + H2O = (2E)-4-hydroxy-3-methylbut-2-enyl diphosphate + 2 reduced [2Fe-2S]-[ferredoxin] + 2 H(+)</text>
        <dbReference type="Rhea" id="RHEA:24825"/>
        <dbReference type="Rhea" id="RHEA-COMP:10000"/>
        <dbReference type="Rhea" id="RHEA-COMP:10001"/>
        <dbReference type="ChEBI" id="CHEBI:15377"/>
        <dbReference type="ChEBI" id="CHEBI:15378"/>
        <dbReference type="ChEBI" id="CHEBI:33737"/>
        <dbReference type="ChEBI" id="CHEBI:33738"/>
        <dbReference type="ChEBI" id="CHEBI:57623"/>
        <dbReference type="ChEBI" id="CHEBI:128753"/>
        <dbReference type="EC" id="1.17.7.4"/>
    </reaction>
</comment>
<comment type="cofactor">
    <cofactor evidence="5">
        <name>[4Fe-4S] cluster</name>
        <dbReference type="ChEBI" id="CHEBI:49883"/>
    </cofactor>
    <text evidence="5">Binds 1 [4Fe-4S] cluster per subunit.</text>
</comment>
<comment type="similarity">
    <text evidence="5">Belongs to the IspH family.</text>
</comment>
<keyword evidence="2 5" id="KW-0479">Metal-binding</keyword>
<keyword evidence="5" id="KW-0414">Isoprene biosynthesis</keyword>
<feature type="binding site" evidence="5">
    <location>
        <position position="316"/>
    </location>
    <ligand>
        <name>isopentenyl diphosphate</name>
        <dbReference type="ChEBI" id="CHEBI:128769"/>
    </ligand>
</feature>
<dbReference type="Pfam" id="PF02401">
    <property type="entry name" value="LYTB"/>
    <property type="match status" value="1"/>
</dbReference>
<feature type="compositionally biased region" description="Polar residues" evidence="6">
    <location>
        <begin position="8"/>
        <end position="18"/>
    </location>
</feature>
<proteinExistence type="inferred from homology"/>
<evidence type="ECO:0000256" key="5">
    <source>
        <dbReference type="HAMAP-Rule" id="MF_00191"/>
    </source>
</evidence>
<keyword evidence="5 7" id="KW-0560">Oxidoreductase</keyword>
<keyword evidence="1 5" id="KW-0004">4Fe-4S</keyword>
<dbReference type="UniPathway" id="UPA00056">
    <property type="reaction ID" value="UER00097"/>
</dbReference>
<evidence type="ECO:0000256" key="2">
    <source>
        <dbReference type="ARBA" id="ARBA00022723"/>
    </source>
</evidence>
<dbReference type="Proteomes" id="UP000004509">
    <property type="component" value="Unassembled WGS sequence"/>
</dbReference>
<sequence length="333" mass="36078">MKSADIPKSNTAPFSATVSDMEENRDIAPQGSHLQKSRSEGQQRQHIVKRAQVLGYCMGVRRAVDAVYRALADYPDKTVYTYGPLIHNPVTMRLLEAKGVHIVNPDEELKPQIIPQSPIIIRAHGISPQKRQELIDCGAIIIDATCPKVIASQFKAAQYSQKGYTVILAGDRNHGELIGIRGYVLSVPNGKCITVQTAAEAETLQDDGAPTVLIAQTTIKRDEYRAIADILHKKIAHLTVLETICSATDERQEALLELVKEVDAILVVGGSNSANTRRLLQTAVDSGKPAWLAETAADIPSEVCCYHTIGLAAGASTPDSSIDTIESILDKLP</sequence>
<dbReference type="STRING" id="596324.TREVI0001_1337"/>
<feature type="binding site" evidence="5">
    <location>
        <position position="87"/>
    </location>
    <ligand>
        <name>dimethylallyl diphosphate</name>
        <dbReference type="ChEBI" id="CHEBI:57623"/>
    </ligand>
</feature>
<keyword evidence="4 5" id="KW-0411">Iron-sulfur</keyword>
<feature type="binding site" evidence="5">
    <location>
        <position position="174"/>
    </location>
    <ligand>
        <name>dimethylallyl diphosphate</name>
        <dbReference type="ChEBI" id="CHEBI:57623"/>
    </ligand>
</feature>
<dbReference type="EC" id="1.17.7.4" evidence="5"/>
<accession>C8PSH0</accession>
<protein>
    <recommendedName>
        <fullName evidence="5">4-hydroxy-3-methylbut-2-enyl diphosphate reductase</fullName>
        <shortName evidence="5">HMBPP reductase</shortName>
        <ecNumber evidence="5">1.17.7.4</ecNumber>
    </recommendedName>
</protein>
<feature type="binding site" evidence="5">
    <location>
        <position position="316"/>
    </location>
    <ligand>
        <name>dimethylallyl diphosphate</name>
        <dbReference type="ChEBI" id="CHEBI:57623"/>
    </ligand>
</feature>
<feature type="binding site" evidence="5">
    <location>
        <position position="174"/>
    </location>
    <ligand>
        <name>(2E)-4-hydroxy-3-methylbut-2-enyl diphosphate</name>
        <dbReference type="ChEBI" id="CHEBI:128753"/>
    </ligand>
</feature>
<evidence type="ECO:0000256" key="4">
    <source>
        <dbReference type="ARBA" id="ARBA00023014"/>
    </source>
</evidence>
<feature type="binding site" evidence="5">
    <location>
        <position position="87"/>
    </location>
    <ligand>
        <name>isopentenyl diphosphate</name>
        <dbReference type="ChEBI" id="CHEBI:128769"/>
    </ligand>
</feature>
<dbReference type="GO" id="GO:0046872">
    <property type="term" value="F:metal ion binding"/>
    <property type="evidence" value="ECO:0007669"/>
    <property type="project" value="UniProtKB-KW"/>
</dbReference>
<gene>
    <name evidence="5 7" type="primary">ispH</name>
    <name evidence="7" type="ORF">TREVI0001_1337</name>
</gene>
<feature type="binding site" evidence="5">
    <location>
        <position position="275"/>
    </location>
    <ligand>
        <name>isopentenyl diphosphate</name>
        <dbReference type="ChEBI" id="CHEBI:128769"/>
    </ligand>
</feature>
<dbReference type="Gene3D" id="3.40.50.11270">
    <property type="match status" value="1"/>
</dbReference>
<dbReference type="GO" id="GO:0050992">
    <property type="term" value="P:dimethylallyl diphosphate biosynthetic process"/>
    <property type="evidence" value="ECO:0007669"/>
    <property type="project" value="UniProtKB-UniRule"/>
</dbReference>
<comment type="pathway">
    <text evidence="5">Isoprenoid biosynthesis; isopentenyl diphosphate biosynthesis via DXP pathway; isopentenyl diphosphate from 1-deoxy-D-xylulose 5-phosphate: step 6/6.</text>
</comment>
<feature type="active site" description="Proton donor" evidence="5">
    <location>
        <position position="176"/>
    </location>
</feature>
<feature type="binding site" evidence="5">
    <location>
        <position position="124"/>
    </location>
    <ligand>
        <name>(2E)-4-hydroxy-3-methylbut-2-enyl diphosphate</name>
        <dbReference type="ChEBI" id="CHEBI:128753"/>
    </ligand>
</feature>
<feature type="binding site" evidence="5">
    <location>
        <position position="124"/>
    </location>
    <ligand>
        <name>isopentenyl diphosphate</name>
        <dbReference type="ChEBI" id="CHEBI:128769"/>
    </ligand>
</feature>
<dbReference type="InterPro" id="IPR003451">
    <property type="entry name" value="LytB/IspH"/>
</dbReference>